<feature type="transmembrane region" description="Helical" evidence="5">
    <location>
        <begin position="197"/>
        <end position="221"/>
    </location>
</feature>
<feature type="transmembrane region" description="Helical" evidence="5">
    <location>
        <begin position="42"/>
        <end position="62"/>
    </location>
</feature>
<gene>
    <name evidence="6" type="ORF">AN926_03430</name>
</gene>
<feature type="transmembrane region" description="Helical" evidence="5">
    <location>
        <begin position="233"/>
        <end position="250"/>
    </location>
</feature>
<feature type="transmembrane region" description="Helical" evidence="5">
    <location>
        <begin position="133"/>
        <end position="159"/>
    </location>
</feature>
<keyword evidence="4 5" id="KW-0472">Membrane</keyword>
<dbReference type="Proteomes" id="UP000053099">
    <property type="component" value="Unassembled WGS sequence"/>
</dbReference>
<keyword evidence="5" id="KW-1003">Cell membrane</keyword>
<dbReference type="InterPro" id="IPR002781">
    <property type="entry name" value="TM_pro_TauE-like"/>
</dbReference>
<name>A0A0N0ZPB1_THESC</name>
<dbReference type="EMBL" id="LJJR01000007">
    <property type="protein sequence ID" value="KPD32470.1"/>
    <property type="molecule type" value="Genomic_DNA"/>
</dbReference>
<evidence type="ECO:0000313" key="6">
    <source>
        <dbReference type="EMBL" id="KPD32470.1"/>
    </source>
</evidence>
<dbReference type="PANTHER" id="PTHR43701">
    <property type="entry name" value="MEMBRANE TRANSPORTER PROTEIN MJ0441-RELATED"/>
    <property type="match status" value="1"/>
</dbReference>
<evidence type="ECO:0000256" key="1">
    <source>
        <dbReference type="ARBA" id="ARBA00004141"/>
    </source>
</evidence>
<feature type="transmembrane region" description="Helical" evidence="5">
    <location>
        <begin position="96"/>
        <end position="113"/>
    </location>
</feature>
<keyword evidence="3 5" id="KW-1133">Transmembrane helix</keyword>
<keyword evidence="2 5" id="KW-0812">Transmembrane</keyword>
<organism evidence="6 7">
    <name type="scientific">Thermus scotoductus</name>
    <dbReference type="NCBI Taxonomy" id="37636"/>
    <lineage>
        <taxon>Bacteria</taxon>
        <taxon>Thermotogati</taxon>
        <taxon>Deinococcota</taxon>
        <taxon>Deinococci</taxon>
        <taxon>Thermales</taxon>
        <taxon>Thermaceae</taxon>
        <taxon>Thermus</taxon>
    </lineage>
</organism>
<proteinExistence type="inferred from homology"/>
<dbReference type="GO" id="GO:0005886">
    <property type="term" value="C:plasma membrane"/>
    <property type="evidence" value="ECO:0007669"/>
    <property type="project" value="UniProtKB-SubCell"/>
</dbReference>
<evidence type="ECO:0000256" key="4">
    <source>
        <dbReference type="ARBA" id="ARBA00023136"/>
    </source>
</evidence>
<reference evidence="6 7" key="1">
    <citation type="submission" date="2015-09" db="EMBL/GenBank/DDBJ databases">
        <title>Draft genome sequence of Thermus scotoductus strain K1 isolated from a geothermal spring in Nagorno-Karabakh, Armenia.</title>
        <authorList>
            <person name="Saghatelyan A."/>
            <person name="Poghosyan L."/>
            <person name="Panosyan H."/>
            <person name="Birkeland N.-K."/>
        </authorList>
    </citation>
    <scope>NUCLEOTIDE SEQUENCE [LARGE SCALE GENOMIC DNA]</scope>
    <source>
        <strain evidence="6 7">K1</strain>
    </source>
</reference>
<comment type="similarity">
    <text evidence="5">Belongs to the 4-toluene sulfonate uptake permease (TSUP) (TC 2.A.102) family.</text>
</comment>
<protein>
    <recommendedName>
        <fullName evidence="5">Probable membrane transporter protein</fullName>
    </recommendedName>
</protein>
<evidence type="ECO:0000313" key="7">
    <source>
        <dbReference type="Proteomes" id="UP000053099"/>
    </source>
</evidence>
<dbReference type="InterPro" id="IPR051598">
    <property type="entry name" value="TSUP/Inactive_protease-like"/>
</dbReference>
<dbReference type="PANTHER" id="PTHR43701:SF2">
    <property type="entry name" value="MEMBRANE TRANSPORTER PROTEIN YJNA-RELATED"/>
    <property type="match status" value="1"/>
</dbReference>
<dbReference type="Pfam" id="PF01925">
    <property type="entry name" value="TauE"/>
    <property type="match status" value="1"/>
</dbReference>
<feature type="transmembrane region" description="Helical" evidence="5">
    <location>
        <begin position="71"/>
        <end position="90"/>
    </location>
</feature>
<comment type="caution">
    <text evidence="6">The sequence shown here is derived from an EMBL/GenBank/DDBJ whole genome shotgun (WGS) entry which is preliminary data.</text>
</comment>
<accession>A0A0N0ZPB1</accession>
<evidence type="ECO:0000256" key="3">
    <source>
        <dbReference type="ARBA" id="ARBA00022989"/>
    </source>
</evidence>
<evidence type="ECO:0000256" key="5">
    <source>
        <dbReference type="RuleBase" id="RU363041"/>
    </source>
</evidence>
<sequence>MSLALVGALLIGVSLGLLGSGGSILTVPVLVYLLGEPPKQAIAESLLIVGGIALLGALPYALRGLVDWRNVLFFGLPGMAGTYLGAWLSRFVSGEVQLLTFALVMLLAAYFMARPSPLRAKGEGSRKPWKIVLDGLAVGALTGFVGVGGGFLIVPALVLLGGLPMHLAIGTSLFIIALKSFAGFYKYLHLLPELGLAVNYGVALLFVGVGTLGSFLGGRLAVRLPQEGLRRGFALFLVAMGAFIVAQSLAQGH</sequence>
<comment type="subcellular location">
    <subcellularLocation>
        <location evidence="5">Cell membrane</location>
        <topology evidence="5">Multi-pass membrane protein</topology>
    </subcellularLocation>
    <subcellularLocation>
        <location evidence="1">Membrane</location>
        <topology evidence="1">Multi-pass membrane protein</topology>
    </subcellularLocation>
</comment>
<feature type="transmembrane region" description="Helical" evidence="5">
    <location>
        <begin position="165"/>
        <end position="185"/>
    </location>
</feature>
<dbReference type="PATRIC" id="fig|37636.3.peg.2420"/>
<dbReference type="AlphaFoldDB" id="A0A0N0ZPB1"/>
<evidence type="ECO:0000256" key="2">
    <source>
        <dbReference type="ARBA" id="ARBA00022692"/>
    </source>
</evidence>